<evidence type="ECO:0000313" key="6">
    <source>
        <dbReference type="EMBL" id="PLC55169.1"/>
    </source>
</evidence>
<dbReference type="InterPro" id="IPR010963">
    <property type="entry name" value="PHA_synth_I"/>
</dbReference>
<dbReference type="PANTHER" id="PTHR36837:SF5">
    <property type="entry name" value="POLY-3-HYDROXYBUTYRATE SYNTHASE"/>
    <property type="match status" value="1"/>
</dbReference>
<dbReference type="Pfam" id="PF07167">
    <property type="entry name" value="PhaC_N"/>
    <property type="match status" value="1"/>
</dbReference>
<evidence type="ECO:0000256" key="3">
    <source>
        <dbReference type="ARBA" id="ARBA00022679"/>
    </source>
</evidence>
<gene>
    <name evidence="6" type="ORF">CR155_02860</name>
</gene>
<keyword evidence="2" id="KW-0963">Cytoplasm</keyword>
<dbReference type="GO" id="GO:0016746">
    <property type="term" value="F:acyltransferase activity"/>
    <property type="evidence" value="ECO:0007669"/>
    <property type="project" value="UniProtKB-KW"/>
</dbReference>
<reference evidence="6 7" key="1">
    <citation type="submission" date="2017-10" db="EMBL/GenBank/DDBJ databases">
        <title>Two draft genome sequences of Pusillimonas sp. strains isolated from a nitrate- and radionuclide-contaminated groundwater in Russia.</title>
        <authorList>
            <person name="Grouzdev D.S."/>
            <person name="Tourova T.P."/>
            <person name="Goeva M.A."/>
            <person name="Babich T.L."/>
            <person name="Sokolova D.S."/>
            <person name="Abdullin R."/>
            <person name="Poltaraus A.B."/>
            <person name="Toshchakov S.V."/>
            <person name="Nazina T.N."/>
        </authorList>
    </citation>
    <scope>NUCLEOTIDE SEQUENCE [LARGE SCALE GENOMIC DNA]</scope>
    <source>
        <strain evidence="6 7">JR1/69-2-13</strain>
    </source>
</reference>
<dbReference type="EMBL" id="PDNV01000002">
    <property type="protein sequence ID" value="PLC55169.1"/>
    <property type="molecule type" value="Genomic_DNA"/>
</dbReference>
<proteinExistence type="predicted"/>
<dbReference type="PANTHER" id="PTHR36837">
    <property type="entry name" value="POLY(3-HYDROXYALKANOATE) POLYMERASE SUBUNIT PHAC"/>
    <property type="match status" value="1"/>
</dbReference>
<comment type="subcellular location">
    <subcellularLocation>
        <location evidence="1">Cytoplasm</location>
    </subcellularLocation>
</comment>
<dbReference type="Gene3D" id="3.40.50.1820">
    <property type="entry name" value="alpha/beta hydrolase"/>
    <property type="match status" value="1"/>
</dbReference>
<dbReference type="InterPro" id="IPR010941">
    <property type="entry name" value="PhaC_N"/>
</dbReference>
<feature type="domain" description="Poly-beta-hydroxybutyrate polymerase N-terminal" evidence="5">
    <location>
        <begin position="60"/>
        <end position="226"/>
    </location>
</feature>
<dbReference type="SUPFAM" id="SSF53474">
    <property type="entry name" value="alpha/beta-Hydrolases"/>
    <property type="match status" value="1"/>
</dbReference>
<evidence type="ECO:0000259" key="5">
    <source>
        <dbReference type="Pfam" id="PF07167"/>
    </source>
</evidence>
<dbReference type="OrthoDB" id="7208816at2"/>
<organism evidence="6 7">
    <name type="scientific">Pollutimonas nitritireducens</name>
    <dbReference type="NCBI Taxonomy" id="2045209"/>
    <lineage>
        <taxon>Bacteria</taxon>
        <taxon>Pseudomonadati</taxon>
        <taxon>Pseudomonadota</taxon>
        <taxon>Betaproteobacteria</taxon>
        <taxon>Burkholderiales</taxon>
        <taxon>Alcaligenaceae</taxon>
        <taxon>Pollutimonas</taxon>
    </lineage>
</organism>
<dbReference type="GO" id="GO:0042619">
    <property type="term" value="P:poly-hydroxybutyrate biosynthetic process"/>
    <property type="evidence" value="ECO:0007669"/>
    <property type="project" value="InterPro"/>
</dbReference>
<keyword evidence="7" id="KW-1185">Reference proteome</keyword>
<dbReference type="Proteomes" id="UP000234328">
    <property type="component" value="Unassembled WGS sequence"/>
</dbReference>
<dbReference type="InterPro" id="IPR051321">
    <property type="entry name" value="PHA/PHB_synthase"/>
</dbReference>
<dbReference type="NCBIfam" id="TIGR01838">
    <property type="entry name" value="PHA_synth_I"/>
    <property type="match status" value="1"/>
</dbReference>
<keyword evidence="3" id="KW-0808">Transferase</keyword>
<keyword evidence="4" id="KW-0012">Acyltransferase</keyword>
<comment type="caution">
    <text evidence="6">The sequence shown here is derived from an EMBL/GenBank/DDBJ whole genome shotgun (WGS) entry which is preliminary data.</text>
</comment>
<dbReference type="AlphaFoldDB" id="A0A2N4UJI2"/>
<evidence type="ECO:0000313" key="7">
    <source>
        <dbReference type="Proteomes" id="UP000234328"/>
    </source>
</evidence>
<protein>
    <submittedName>
        <fullName evidence="6">Class I poly(R)-hydroxyalkanoic acid synthase</fullName>
    </submittedName>
</protein>
<sequence length="556" mass="61358">MVQRVDICKVSKLSASSPSQRPGPVSVAPEKLAEIQADFSREWLRIITSAQQGTLEKPADRRFASEAWKTHTGYLATAHAYLLSAKAMNQMVDAAQLSEPVRNRLRFSVMQWVEAMSPSNFLVTNPEVQSKLLETNGQSLALGIQNLLADMQKGRLTQSDESQFELGRNIAATEGSVIFQNELMQLIQYAPLTDKVYQKPLLIVPPCINKYYILDLQPESSFVRYAVEQGFTVFLISWRNPLPGDTDGIKDATWGDYLKHGVLQAVDIASDVTGQAQINTLGFCVGGTLLASALALALADGRDPVASLTLLTTLLDFDDTGVLDVFVDELHASSREQQLGHGCLMSARELGTTFSFLRPNELVWNYVVNNYLKGESPQAFDLLYWNADGTNLPGPFFTWYFRNTYLENNLKVPNRVTVDGQGIDLGRLAMPAYIYGSRDDHIVPWRTSFAATRLLSGSSRYVLGASGHIAGVINPAAKKRRNYWAHDTQSAPGKEFPGPEAWLDAATQHPGSWWPDWATWLASHSGSMVGARTKLGSAHYVPLQSAPGDYVKIKAI</sequence>
<evidence type="ECO:0000256" key="4">
    <source>
        <dbReference type="ARBA" id="ARBA00023315"/>
    </source>
</evidence>
<dbReference type="GO" id="GO:0005737">
    <property type="term" value="C:cytoplasm"/>
    <property type="evidence" value="ECO:0007669"/>
    <property type="project" value="UniProtKB-SubCell"/>
</dbReference>
<evidence type="ECO:0000256" key="2">
    <source>
        <dbReference type="ARBA" id="ARBA00022490"/>
    </source>
</evidence>
<dbReference type="InterPro" id="IPR029058">
    <property type="entry name" value="AB_hydrolase_fold"/>
</dbReference>
<evidence type="ECO:0000256" key="1">
    <source>
        <dbReference type="ARBA" id="ARBA00004496"/>
    </source>
</evidence>
<accession>A0A2N4UJI2</accession>
<name>A0A2N4UJI2_9BURK</name>